<proteinExistence type="predicted"/>
<dbReference type="PROSITE" id="PS50830">
    <property type="entry name" value="TNASE_3"/>
    <property type="match status" value="1"/>
</dbReference>
<organism evidence="2 3">
    <name type="scientific">Siccirubricoccus deserti</name>
    <dbReference type="NCBI Taxonomy" id="2013562"/>
    <lineage>
        <taxon>Bacteria</taxon>
        <taxon>Pseudomonadati</taxon>
        <taxon>Pseudomonadota</taxon>
        <taxon>Alphaproteobacteria</taxon>
        <taxon>Acetobacterales</taxon>
        <taxon>Roseomonadaceae</taxon>
        <taxon>Siccirubricoccus</taxon>
    </lineage>
</organism>
<gene>
    <name evidence="2" type="ORF">H7965_23075</name>
</gene>
<dbReference type="PANTHER" id="PTHR12302:SF26">
    <property type="entry name" value="BLR1266 PROTEIN"/>
    <property type="match status" value="1"/>
</dbReference>
<dbReference type="EMBL" id="JACOMF010000045">
    <property type="protein sequence ID" value="MBC4018181.1"/>
    <property type="molecule type" value="Genomic_DNA"/>
</dbReference>
<evidence type="ECO:0000313" key="3">
    <source>
        <dbReference type="Proteomes" id="UP000600101"/>
    </source>
</evidence>
<sequence length="154" mass="17075">MLLGMSWLAMPVLAAEPLIGRASVIDGDTIEIHGQRIRIHGIDAPEVRQPCVTAAGHAWRCGRQAALKLAAAIGDGPVRCEPRSRDRFRRVVAVCWRSRQDLGAWMVANGWAVASHQYSLDYADAEAHAYRAGRGIWAGSFEMLWDWRAAGRKR</sequence>
<dbReference type="SUPFAM" id="SSF50199">
    <property type="entry name" value="Staphylococcal nuclease"/>
    <property type="match status" value="1"/>
</dbReference>
<accession>A0A9X0R256</accession>
<dbReference type="AlphaFoldDB" id="A0A9X0R256"/>
<comment type="caution">
    <text evidence="2">The sequence shown here is derived from an EMBL/GenBank/DDBJ whole genome shotgun (WGS) entry which is preliminary data.</text>
</comment>
<dbReference type="RefSeq" id="WP_186772937.1">
    <property type="nucleotide sequence ID" value="NZ_JACOMF010000045.1"/>
</dbReference>
<name>A0A9X0R256_9PROT</name>
<dbReference type="InterPro" id="IPR016071">
    <property type="entry name" value="Staphylococal_nuclease_OB-fold"/>
</dbReference>
<dbReference type="Gene3D" id="2.40.50.90">
    <property type="match status" value="1"/>
</dbReference>
<keyword evidence="3" id="KW-1185">Reference proteome</keyword>
<dbReference type="Proteomes" id="UP000600101">
    <property type="component" value="Unassembled WGS sequence"/>
</dbReference>
<dbReference type="PANTHER" id="PTHR12302">
    <property type="entry name" value="EBNA2 BINDING PROTEIN P100"/>
    <property type="match status" value="1"/>
</dbReference>
<feature type="domain" description="TNase-like" evidence="1">
    <location>
        <begin position="24"/>
        <end position="139"/>
    </location>
</feature>
<protein>
    <submittedName>
        <fullName evidence="2">Thermonuclease family protein</fullName>
    </submittedName>
</protein>
<dbReference type="Pfam" id="PF00565">
    <property type="entry name" value="SNase"/>
    <property type="match status" value="1"/>
</dbReference>
<reference evidence="2" key="1">
    <citation type="submission" date="2020-08" db="EMBL/GenBank/DDBJ databases">
        <authorList>
            <person name="Hu Y."/>
            <person name="Nguyen S.V."/>
            <person name="Li F."/>
            <person name="Fanning S."/>
        </authorList>
    </citation>
    <scope>NUCLEOTIDE SEQUENCE</scope>
    <source>
        <strain evidence="2">SYSU D8009</strain>
    </source>
</reference>
<evidence type="ECO:0000259" key="1">
    <source>
        <dbReference type="PROSITE" id="PS50830"/>
    </source>
</evidence>
<dbReference type="InterPro" id="IPR035437">
    <property type="entry name" value="SNase_OB-fold_sf"/>
</dbReference>
<evidence type="ECO:0000313" key="2">
    <source>
        <dbReference type="EMBL" id="MBC4018181.1"/>
    </source>
</evidence>
<dbReference type="SMART" id="SM00318">
    <property type="entry name" value="SNc"/>
    <property type="match status" value="1"/>
</dbReference>